<organism evidence="2 3">
    <name type="scientific">Polyrhizophydium stewartii</name>
    <dbReference type="NCBI Taxonomy" id="2732419"/>
    <lineage>
        <taxon>Eukaryota</taxon>
        <taxon>Fungi</taxon>
        <taxon>Fungi incertae sedis</taxon>
        <taxon>Chytridiomycota</taxon>
        <taxon>Chytridiomycota incertae sedis</taxon>
        <taxon>Chytridiomycetes</taxon>
        <taxon>Rhizophydiales</taxon>
        <taxon>Rhizophydiales incertae sedis</taxon>
        <taxon>Polyrhizophydium</taxon>
    </lineage>
</organism>
<evidence type="ECO:0000313" key="2">
    <source>
        <dbReference type="EMBL" id="KAL2919183.1"/>
    </source>
</evidence>
<accession>A0ABR4NI23</accession>
<sequence>MNAIAQDNSLWRARFLQDWKLRTIDLSMSATPWSSDTAPDTCGENRSRSGGCNDYRSLYKIRWFTSPRRREMLSFEERALREGFFGAVVWDDFYEAMQRCYHLLVTPLKLVDSLVDLVQEARLCFNFHDMQVFCLLNMTSLVVLFMHELAIAIARFADRTRILFHIQLVLIPWSLVNDRSLHHLLTGAPLRINETLLFEILSGCCAWLRLDLVLTHVRQLSPLVSTLTLQILWAPVVCTVEELVFQYTKEELRGMDGPLMAAHNFIRVFTLCFQCCFGAAAYAGLVAVWTIQRRRLL</sequence>
<feature type="transmembrane region" description="Helical" evidence="1">
    <location>
        <begin position="130"/>
        <end position="153"/>
    </location>
</feature>
<keyword evidence="3" id="KW-1185">Reference proteome</keyword>
<keyword evidence="1" id="KW-0472">Membrane</keyword>
<evidence type="ECO:0000256" key="1">
    <source>
        <dbReference type="SAM" id="Phobius"/>
    </source>
</evidence>
<name>A0ABR4NI23_9FUNG</name>
<keyword evidence="1" id="KW-1133">Transmembrane helix</keyword>
<feature type="transmembrane region" description="Helical" evidence="1">
    <location>
        <begin position="265"/>
        <end position="291"/>
    </location>
</feature>
<comment type="caution">
    <text evidence="2">The sequence shown here is derived from an EMBL/GenBank/DDBJ whole genome shotgun (WGS) entry which is preliminary data.</text>
</comment>
<evidence type="ECO:0008006" key="4">
    <source>
        <dbReference type="Google" id="ProtNLM"/>
    </source>
</evidence>
<reference evidence="2 3" key="1">
    <citation type="submission" date="2023-09" db="EMBL/GenBank/DDBJ databases">
        <title>Pangenome analysis of Batrachochytrium dendrobatidis and related Chytrids.</title>
        <authorList>
            <person name="Yacoub M.N."/>
            <person name="Stajich J.E."/>
            <person name="James T.Y."/>
        </authorList>
    </citation>
    <scope>NUCLEOTIDE SEQUENCE [LARGE SCALE GENOMIC DNA]</scope>
    <source>
        <strain evidence="2 3">JEL0888</strain>
    </source>
</reference>
<proteinExistence type="predicted"/>
<evidence type="ECO:0000313" key="3">
    <source>
        <dbReference type="Proteomes" id="UP001527925"/>
    </source>
</evidence>
<dbReference type="EMBL" id="JADGIZ020000004">
    <property type="protein sequence ID" value="KAL2919183.1"/>
    <property type="molecule type" value="Genomic_DNA"/>
</dbReference>
<keyword evidence="1" id="KW-0812">Transmembrane</keyword>
<protein>
    <recommendedName>
        <fullName evidence="4">Gustatory receptor</fullName>
    </recommendedName>
</protein>
<dbReference type="Proteomes" id="UP001527925">
    <property type="component" value="Unassembled WGS sequence"/>
</dbReference>
<gene>
    <name evidence="2" type="ORF">HK105_201458</name>
</gene>